<sequence length="467" mass="49208">MSGQVGAEAPRVRAGRPDPTRPSVLHLDLDAFFAAVEQRDKPSLRGKPVVVGGPGGRGVVATASYEARVFGVGSAMPTARARRLCPNAAYLAGRFEAYRAVSEQVMGLAHTLSPLVEPLSLDEAFVDLSAVHDDLDVERVTGIAEGFRAEVRARTGLTVSVGVGASKLVAKIASDLRKPDALVVVPPEEQEALLAPMSVRRIPGVGAVTGDRLVRSGLRTIGDLAAADEGELVRMLGKAHGSGLLAFARGIDPRPVVPEREAKSVSAEETFSTDLTDRVDLTERIRRMADRVAVRLGKAGLSGRTITIKVRRYDFSTLNRSRTLPHATSSAKEVALHAGELLDGVDVADGVRLLGVGVSGLSEYSQIDLLAEIEDPLPPVEDVEEPAGLVEGGSPHPYGPPASPGWRPGQDVVHAGFGPGWVQGSGVGRVTVRFEGPHTPPGRVHTFRDDDPDLTACGPPAYLPGEA</sequence>
<dbReference type="FunFam" id="3.40.1170.60:FF:000001">
    <property type="entry name" value="DNA polymerase IV"/>
    <property type="match status" value="1"/>
</dbReference>
<keyword evidence="4 17" id="KW-0515">Mutator protein</keyword>
<dbReference type="PANTHER" id="PTHR11076:SF33">
    <property type="entry name" value="DNA POLYMERASE KAPPA"/>
    <property type="match status" value="1"/>
</dbReference>
<keyword evidence="14 17" id="KW-0234">DNA repair</keyword>
<dbReference type="HAMAP" id="MF_01113">
    <property type="entry name" value="DNApol_IV"/>
    <property type="match status" value="1"/>
</dbReference>
<gene>
    <name evidence="17" type="primary">dinB</name>
    <name evidence="20" type="ORF">FHR75_003504</name>
</gene>
<evidence type="ECO:0000256" key="10">
    <source>
        <dbReference type="ARBA" id="ARBA00022763"/>
    </source>
</evidence>
<keyword evidence="9 17" id="KW-0479">Metal-binding</keyword>
<dbReference type="GO" id="GO:0006281">
    <property type="term" value="P:DNA repair"/>
    <property type="evidence" value="ECO:0007669"/>
    <property type="project" value="UniProtKB-UniRule"/>
</dbReference>
<evidence type="ECO:0000259" key="19">
    <source>
        <dbReference type="PROSITE" id="PS50173"/>
    </source>
</evidence>
<keyword evidence="6 17" id="KW-0808">Transferase</keyword>
<evidence type="ECO:0000256" key="11">
    <source>
        <dbReference type="ARBA" id="ARBA00022842"/>
    </source>
</evidence>
<dbReference type="InterPro" id="IPR053848">
    <property type="entry name" value="IMS_HHH_1"/>
</dbReference>
<evidence type="ECO:0000256" key="12">
    <source>
        <dbReference type="ARBA" id="ARBA00022932"/>
    </source>
</evidence>
<reference evidence="20 21" key="2">
    <citation type="submission" date="2020-08" db="EMBL/GenBank/DDBJ databases">
        <authorList>
            <person name="Partida-Martinez L."/>
            <person name="Huntemann M."/>
            <person name="Clum A."/>
            <person name="Wang J."/>
            <person name="Palaniappan K."/>
            <person name="Ritter S."/>
            <person name="Chen I.-M."/>
            <person name="Stamatis D."/>
            <person name="Reddy T."/>
            <person name="O'Malley R."/>
            <person name="Daum C."/>
            <person name="Shapiro N."/>
            <person name="Ivanova N."/>
            <person name="Kyrpides N."/>
            <person name="Woyke T."/>
        </authorList>
    </citation>
    <scope>NUCLEOTIDE SEQUENCE [LARGE SCALE GENOMIC DNA]</scope>
    <source>
        <strain evidence="20 21">AS2.23</strain>
    </source>
</reference>
<dbReference type="NCBIfam" id="NF002677">
    <property type="entry name" value="PRK02406.1"/>
    <property type="match status" value="1"/>
</dbReference>
<dbReference type="Gene3D" id="1.10.150.20">
    <property type="entry name" value="5' to 3' exonuclease, C-terminal subdomain"/>
    <property type="match status" value="1"/>
</dbReference>
<evidence type="ECO:0000256" key="9">
    <source>
        <dbReference type="ARBA" id="ARBA00022723"/>
    </source>
</evidence>
<evidence type="ECO:0000256" key="2">
    <source>
        <dbReference type="ARBA" id="ARBA00010945"/>
    </source>
</evidence>
<dbReference type="GO" id="GO:0005829">
    <property type="term" value="C:cytosol"/>
    <property type="evidence" value="ECO:0007669"/>
    <property type="project" value="TreeGrafter"/>
</dbReference>
<dbReference type="CDD" id="cd03586">
    <property type="entry name" value="PolY_Pol_IV_kappa"/>
    <property type="match status" value="1"/>
</dbReference>
<dbReference type="GO" id="GO:0042276">
    <property type="term" value="P:error-prone translesion synthesis"/>
    <property type="evidence" value="ECO:0007669"/>
    <property type="project" value="TreeGrafter"/>
</dbReference>
<dbReference type="Pfam" id="PF21999">
    <property type="entry name" value="IMS_HHH_1"/>
    <property type="match status" value="1"/>
</dbReference>
<dbReference type="PROSITE" id="PS50173">
    <property type="entry name" value="UMUC"/>
    <property type="match status" value="1"/>
</dbReference>
<comment type="function">
    <text evidence="15 17">Poorly processive, error-prone DNA polymerase involved in untargeted mutagenesis. Copies undamaged DNA at stalled replication forks, which arise in vivo from mismatched or misaligned primer ends. These misaligned primers can be extended by PolIV. Exhibits no 3'-5' exonuclease (proofreading) activity. May be involved in translesional synthesis, in conjunction with the beta clamp from PolIII.</text>
</comment>
<evidence type="ECO:0000256" key="17">
    <source>
        <dbReference type="HAMAP-Rule" id="MF_01113"/>
    </source>
</evidence>
<dbReference type="Pfam" id="PF11799">
    <property type="entry name" value="IMS_C"/>
    <property type="match status" value="1"/>
</dbReference>
<dbReference type="SUPFAM" id="SSF56672">
    <property type="entry name" value="DNA/RNA polymerases"/>
    <property type="match status" value="1"/>
</dbReference>
<evidence type="ECO:0000256" key="13">
    <source>
        <dbReference type="ARBA" id="ARBA00023125"/>
    </source>
</evidence>
<name>A0A7W4XY59_KINRA</name>
<dbReference type="EC" id="2.7.7.7" evidence="17"/>
<evidence type="ECO:0000256" key="18">
    <source>
        <dbReference type="SAM" id="MobiDB-lite"/>
    </source>
</evidence>
<dbReference type="GO" id="GO:0003887">
    <property type="term" value="F:DNA-directed DNA polymerase activity"/>
    <property type="evidence" value="ECO:0007669"/>
    <property type="project" value="UniProtKB-UniRule"/>
</dbReference>
<evidence type="ECO:0000313" key="21">
    <source>
        <dbReference type="Proteomes" id="UP000533269"/>
    </source>
</evidence>
<comment type="caution">
    <text evidence="20">The sequence shown here is derived from an EMBL/GenBank/DDBJ whole genome shotgun (WGS) entry which is preliminary data.</text>
</comment>
<dbReference type="Proteomes" id="UP000533269">
    <property type="component" value="Unassembled WGS sequence"/>
</dbReference>
<dbReference type="InterPro" id="IPR036775">
    <property type="entry name" value="DNA_pol_Y-fam_lit_finger_sf"/>
</dbReference>
<feature type="domain" description="UmuC" evidence="19">
    <location>
        <begin position="24"/>
        <end position="206"/>
    </location>
</feature>
<dbReference type="GO" id="GO:0006261">
    <property type="term" value="P:DNA-templated DNA replication"/>
    <property type="evidence" value="ECO:0007669"/>
    <property type="project" value="UniProtKB-UniRule"/>
</dbReference>
<keyword evidence="11 17" id="KW-0460">Magnesium</keyword>
<evidence type="ECO:0000256" key="16">
    <source>
        <dbReference type="ARBA" id="ARBA00049244"/>
    </source>
</evidence>
<comment type="cofactor">
    <cofactor evidence="17">
        <name>Mg(2+)</name>
        <dbReference type="ChEBI" id="CHEBI:18420"/>
    </cofactor>
    <text evidence="17">Binds 2 magnesium ions per subunit.</text>
</comment>
<feature type="binding site" evidence="17">
    <location>
        <position position="122"/>
    </location>
    <ligand>
        <name>Mg(2+)</name>
        <dbReference type="ChEBI" id="CHEBI:18420"/>
    </ligand>
</feature>
<dbReference type="Gene3D" id="3.40.1170.60">
    <property type="match status" value="1"/>
</dbReference>
<dbReference type="InterPro" id="IPR001126">
    <property type="entry name" value="UmuC"/>
</dbReference>
<organism evidence="20 21">
    <name type="scientific">Kineococcus radiotolerans</name>
    <dbReference type="NCBI Taxonomy" id="131568"/>
    <lineage>
        <taxon>Bacteria</taxon>
        <taxon>Bacillati</taxon>
        <taxon>Actinomycetota</taxon>
        <taxon>Actinomycetes</taxon>
        <taxon>Kineosporiales</taxon>
        <taxon>Kineosporiaceae</taxon>
        <taxon>Kineococcus</taxon>
    </lineage>
</organism>
<feature type="site" description="Substrate discrimination" evidence="17">
    <location>
        <position position="33"/>
    </location>
</feature>
<evidence type="ECO:0000256" key="7">
    <source>
        <dbReference type="ARBA" id="ARBA00022695"/>
    </source>
</evidence>
<feature type="region of interest" description="Disordered" evidence="18">
    <location>
        <begin position="433"/>
        <end position="467"/>
    </location>
</feature>
<evidence type="ECO:0000256" key="4">
    <source>
        <dbReference type="ARBA" id="ARBA00022457"/>
    </source>
</evidence>
<dbReference type="PANTHER" id="PTHR11076">
    <property type="entry name" value="DNA REPAIR POLYMERASE UMUC / TRANSFERASE FAMILY MEMBER"/>
    <property type="match status" value="1"/>
</dbReference>
<keyword evidence="5 17" id="KW-0963">Cytoplasm</keyword>
<accession>A0A7W4XY59</accession>
<keyword evidence="13 17" id="KW-0238">DNA-binding</keyword>
<dbReference type="InterPro" id="IPR022880">
    <property type="entry name" value="DNApol_IV"/>
</dbReference>
<evidence type="ECO:0000256" key="5">
    <source>
        <dbReference type="ARBA" id="ARBA00022490"/>
    </source>
</evidence>
<dbReference type="GO" id="GO:0000287">
    <property type="term" value="F:magnesium ion binding"/>
    <property type="evidence" value="ECO:0007669"/>
    <property type="project" value="UniProtKB-UniRule"/>
</dbReference>
<evidence type="ECO:0000313" key="20">
    <source>
        <dbReference type="EMBL" id="MBB2902673.1"/>
    </source>
</evidence>
<evidence type="ECO:0000256" key="8">
    <source>
        <dbReference type="ARBA" id="ARBA00022705"/>
    </source>
</evidence>
<evidence type="ECO:0000256" key="15">
    <source>
        <dbReference type="ARBA" id="ARBA00025589"/>
    </source>
</evidence>
<dbReference type="EMBL" id="JACHVY010000003">
    <property type="protein sequence ID" value="MBB2902673.1"/>
    <property type="molecule type" value="Genomic_DNA"/>
</dbReference>
<dbReference type="RefSeq" id="WP_311736668.1">
    <property type="nucleotide sequence ID" value="NZ_JACHVY010000003.1"/>
</dbReference>
<dbReference type="GO" id="GO:0003684">
    <property type="term" value="F:damaged DNA binding"/>
    <property type="evidence" value="ECO:0007669"/>
    <property type="project" value="InterPro"/>
</dbReference>
<reference evidence="20 21" key="1">
    <citation type="submission" date="2020-08" db="EMBL/GenBank/DDBJ databases">
        <title>The Agave Microbiome: Exploring the role of microbial communities in plant adaptations to desert environments.</title>
        <authorList>
            <person name="Partida-Martinez L.P."/>
        </authorList>
    </citation>
    <scope>NUCLEOTIDE SEQUENCE [LARGE SCALE GENOMIC DNA]</scope>
    <source>
        <strain evidence="20 21">AS2.23</strain>
    </source>
</reference>
<dbReference type="Pfam" id="PF00817">
    <property type="entry name" value="IMS"/>
    <property type="match status" value="1"/>
</dbReference>
<comment type="subcellular location">
    <subcellularLocation>
        <location evidence="1 17">Cytoplasm</location>
    </subcellularLocation>
</comment>
<dbReference type="FunFam" id="3.30.1490.100:FF:000004">
    <property type="entry name" value="DNA polymerase IV"/>
    <property type="match status" value="1"/>
</dbReference>
<protein>
    <recommendedName>
        <fullName evidence="17">DNA polymerase IV</fullName>
        <shortName evidence="17">Pol IV</shortName>
        <ecNumber evidence="17">2.7.7.7</ecNumber>
    </recommendedName>
</protein>
<dbReference type="AlphaFoldDB" id="A0A7W4XY59"/>
<dbReference type="InterPro" id="IPR043128">
    <property type="entry name" value="Rev_trsase/Diguanyl_cyclase"/>
</dbReference>
<dbReference type="Gene3D" id="3.30.70.270">
    <property type="match status" value="1"/>
</dbReference>
<feature type="binding site" evidence="17">
    <location>
        <position position="28"/>
    </location>
    <ligand>
        <name>Mg(2+)</name>
        <dbReference type="ChEBI" id="CHEBI:18420"/>
    </ligand>
</feature>
<feature type="active site" evidence="17">
    <location>
        <position position="123"/>
    </location>
</feature>
<dbReference type="SUPFAM" id="SSF100879">
    <property type="entry name" value="Lesion bypass DNA polymerase (Y-family), little finger domain"/>
    <property type="match status" value="1"/>
</dbReference>
<feature type="region of interest" description="Disordered" evidence="18">
    <location>
        <begin position="1"/>
        <end position="22"/>
    </location>
</feature>
<evidence type="ECO:0000256" key="1">
    <source>
        <dbReference type="ARBA" id="ARBA00004496"/>
    </source>
</evidence>
<dbReference type="GO" id="GO:0009432">
    <property type="term" value="P:SOS response"/>
    <property type="evidence" value="ECO:0007669"/>
    <property type="project" value="TreeGrafter"/>
</dbReference>
<dbReference type="InterPro" id="IPR043502">
    <property type="entry name" value="DNA/RNA_pol_sf"/>
</dbReference>
<keyword evidence="7 17" id="KW-0548">Nucleotidyltransferase</keyword>
<dbReference type="InterPro" id="IPR017961">
    <property type="entry name" value="DNA_pol_Y-fam_little_finger"/>
</dbReference>
<evidence type="ECO:0000256" key="6">
    <source>
        <dbReference type="ARBA" id="ARBA00022679"/>
    </source>
</evidence>
<comment type="similarity">
    <text evidence="2 17">Belongs to the DNA polymerase type-Y family.</text>
</comment>
<keyword evidence="8 17" id="KW-0235">DNA replication</keyword>
<evidence type="ECO:0000256" key="14">
    <source>
        <dbReference type="ARBA" id="ARBA00023204"/>
    </source>
</evidence>
<dbReference type="InterPro" id="IPR050116">
    <property type="entry name" value="DNA_polymerase-Y"/>
</dbReference>
<keyword evidence="12 17" id="KW-0239">DNA-directed DNA polymerase</keyword>
<comment type="catalytic activity">
    <reaction evidence="16 17">
        <text>DNA(n) + a 2'-deoxyribonucleoside 5'-triphosphate = DNA(n+1) + diphosphate</text>
        <dbReference type="Rhea" id="RHEA:22508"/>
        <dbReference type="Rhea" id="RHEA-COMP:17339"/>
        <dbReference type="Rhea" id="RHEA-COMP:17340"/>
        <dbReference type="ChEBI" id="CHEBI:33019"/>
        <dbReference type="ChEBI" id="CHEBI:61560"/>
        <dbReference type="ChEBI" id="CHEBI:173112"/>
        <dbReference type="EC" id="2.7.7.7"/>
    </reaction>
</comment>
<evidence type="ECO:0000256" key="3">
    <source>
        <dbReference type="ARBA" id="ARBA00011245"/>
    </source>
</evidence>
<proteinExistence type="inferred from homology"/>
<keyword evidence="10 17" id="KW-0227">DNA damage</keyword>
<dbReference type="Gene3D" id="3.30.1490.100">
    <property type="entry name" value="DNA polymerase, Y-family, little finger domain"/>
    <property type="match status" value="1"/>
</dbReference>
<dbReference type="NCBIfam" id="NF002882">
    <property type="entry name" value="PRK03348.1"/>
    <property type="match status" value="1"/>
</dbReference>
<comment type="subunit">
    <text evidence="3 17">Monomer.</text>
</comment>